<name>C7J516_ORYSJ</name>
<evidence type="ECO:0000313" key="3">
    <source>
        <dbReference type="Proteomes" id="UP000000763"/>
    </source>
</evidence>
<sequence length="68" mass="7225">TTTATSFIAGVELLPSPFRPPPLFPSLADSFSGCASLGNTFRRRRRRLPATGEPTPRLPSPLSSLGSL</sequence>
<protein>
    <submittedName>
        <fullName evidence="2">Os07g0629500 protein</fullName>
    </submittedName>
</protein>
<feature type="non-terminal residue" evidence="2">
    <location>
        <position position="1"/>
    </location>
</feature>
<feature type="region of interest" description="Disordered" evidence="1">
    <location>
        <begin position="44"/>
        <end position="68"/>
    </location>
</feature>
<proteinExistence type="predicted"/>
<dbReference type="AlphaFoldDB" id="C7J516"/>
<accession>C7J516</accession>
<organism evidence="2 3">
    <name type="scientific">Oryza sativa subsp. japonica</name>
    <name type="common">Rice</name>
    <dbReference type="NCBI Taxonomy" id="39947"/>
    <lineage>
        <taxon>Eukaryota</taxon>
        <taxon>Viridiplantae</taxon>
        <taxon>Streptophyta</taxon>
        <taxon>Embryophyta</taxon>
        <taxon>Tracheophyta</taxon>
        <taxon>Spermatophyta</taxon>
        <taxon>Magnoliopsida</taxon>
        <taxon>Liliopsida</taxon>
        <taxon>Poales</taxon>
        <taxon>Poaceae</taxon>
        <taxon>BOP clade</taxon>
        <taxon>Oryzoideae</taxon>
        <taxon>Oryzeae</taxon>
        <taxon>Oryzinae</taxon>
        <taxon>Oryza</taxon>
        <taxon>Oryza sativa</taxon>
    </lineage>
</organism>
<evidence type="ECO:0000256" key="1">
    <source>
        <dbReference type="SAM" id="MobiDB-lite"/>
    </source>
</evidence>
<dbReference type="KEGG" id="dosa:Os07g0629500"/>
<evidence type="ECO:0000313" key="2">
    <source>
        <dbReference type="EMBL" id="BAH94034.1"/>
    </source>
</evidence>
<dbReference type="EMBL" id="AP008213">
    <property type="protein sequence ID" value="BAH94034.1"/>
    <property type="molecule type" value="Genomic_DNA"/>
</dbReference>
<reference evidence="2 3" key="1">
    <citation type="journal article" date="2005" name="Nature">
        <title>The map-based sequence of the rice genome.</title>
        <authorList>
            <consortium name="International rice genome sequencing project (IRGSP)"/>
            <person name="Matsumoto T."/>
            <person name="Wu J."/>
            <person name="Kanamori H."/>
            <person name="Katayose Y."/>
            <person name="Fujisawa M."/>
            <person name="Namiki N."/>
            <person name="Mizuno H."/>
            <person name="Yamamoto K."/>
            <person name="Antonio B.A."/>
            <person name="Baba T."/>
            <person name="Sakata K."/>
            <person name="Nagamura Y."/>
            <person name="Aoki H."/>
            <person name="Arikawa K."/>
            <person name="Arita K."/>
            <person name="Bito T."/>
            <person name="Chiden Y."/>
            <person name="Fujitsuka N."/>
            <person name="Fukunaka R."/>
            <person name="Hamada M."/>
            <person name="Harada C."/>
            <person name="Hayashi A."/>
            <person name="Hijishita S."/>
            <person name="Honda M."/>
            <person name="Hosokawa S."/>
            <person name="Ichikawa Y."/>
            <person name="Idonuma A."/>
            <person name="Iijima M."/>
            <person name="Ikeda M."/>
            <person name="Ikeno M."/>
            <person name="Ito K."/>
            <person name="Ito S."/>
            <person name="Ito T."/>
            <person name="Ito Y."/>
            <person name="Ito Y."/>
            <person name="Iwabuchi A."/>
            <person name="Kamiya K."/>
            <person name="Karasawa W."/>
            <person name="Kurita K."/>
            <person name="Katagiri S."/>
            <person name="Kikuta A."/>
            <person name="Kobayashi H."/>
            <person name="Kobayashi N."/>
            <person name="Machita K."/>
            <person name="Maehara T."/>
            <person name="Masukawa M."/>
            <person name="Mizubayashi T."/>
            <person name="Mukai Y."/>
            <person name="Nagasaki H."/>
            <person name="Nagata Y."/>
            <person name="Naito S."/>
            <person name="Nakashima M."/>
            <person name="Nakama Y."/>
            <person name="Nakamichi Y."/>
            <person name="Nakamura M."/>
            <person name="Meguro A."/>
            <person name="Negishi M."/>
            <person name="Ohta I."/>
            <person name="Ohta T."/>
            <person name="Okamoto M."/>
            <person name="Ono N."/>
            <person name="Saji S."/>
            <person name="Sakaguchi M."/>
            <person name="Sakai K."/>
            <person name="Shibata M."/>
            <person name="Shimokawa T."/>
            <person name="Song J."/>
            <person name="Takazaki Y."/>
            <person name="Terasawa K."/>
            <person name="Tsugane M."/>
            <person name="Tsuji K."/>
            <person name="Ueda S."/>
            <person name="Waki K."/>
            <person name="Yamagata H."/>
            <person name="Yamamoto M."/>
            <person name="Yamamoto S."/>
            <person name="Yamane H."/>
            <person name="Yoshiki S."/>
            <person name="Yoshihara R."/>
            <person name="Yukawa K."/>
            <person name="Zhong H."/>
            <person name="Yano M."/>
            <person name="Yuan Q."/>
            <person name="Ouyang S."/>
            <person name="Liu J."/>
            <person name="Jones K.M."/>
            <person name="Gansberger K."/>
            <person name="Moffat K."/>
            <person name="Hill J."/>
            <person name="Bera J."/>
            <person name="Fadrosh D."/>
            <person name="Jin S."/>
            <person name="Johri S."/>
            <person name="Kim M."/>
            <person name="Overton L."/>
            <person name="Reardon M."/>
            <person name="Tsitrin T."/>
            <person name="Vuong H."/>
            <person name="Weaver B."/>
            <person name="Ciecko A."/>
            <person name="Tallon L."/>
            <person name="Jackson J."/>
            <person name="Pai G."/>
            <person name="Aken S.V."/>
            <person name="Utterback T."/>
            <person name="Reidmuller S."/>
            <person name="Feldblyum T."/>
            <person name="Hsiao J."/>
            <person name="Zismann V."/>
            <person name="Iobst S."/>
            <person name="de Vazeille A.R."/>
            <person name="Buell C.R."/>
            <person name="Ying K."/>
            <person name="Li Y."/>
            <person name="Lu T."/>
            <person name="Huang Y."/>
            <person name="Zhao Q."/>
            <person name="Feng Q."/>
            <person name="Zhang L."/>
            <person name="Zhu J."/>
            <person name="Weng Q."/>
            <person name="Mu J."/>
            <person name="Lu Y."/>
            <person name="Fan D."/>
            <person name="Liu Y."/>
            <person name="Guan J."/>
            <person name="Zhang Y."/>
            <person name="Yu S."/>
            <person name="Liu X."/>
            <person name="Zhang Y."/>
            <person name="Hong G."/>
            <person name="Han B."/>
            <person name="Choisne N."/>
            <person name="Demange N."/>
            <person name="Orjeda G."/>
            <person name="Samain S."/>
            <person name="Cattolico L."/>
            <person name="Pelletier E."/>
            <person name="Couloux A."/>
            <person name="Segurens B."/>
            <person name="Wincker P."/>
            <person name="D'Hont A."/>
            <person name="Scarpelli C."/>
            <person name="Weissenbach J."/>
            <person name="Salanoubat M."/>
            <person name="Quetier F."/>
            <person name="Yu Y."/>
            <person name="Kim H.R."/>
            <person name="Rambo T."/>
            <person name="Currie J."/>
            <person name="Collura K."/>
            <person name="Luo M."/>
            <person name="Yang T."/>
            <person name="Ammiraju J.S.S."/>
            <person name="Engler F."/>
            <person name="Soderlund C."/>
            <person name="Wing R.A."/>
            <person name="Palmer L.E."/>
            <person name="de la Bastide M."/>
            <person name="Spiegel L."/>
            <person name="Nascimento L."/>
            <person name="Zutavern T."/>
            <person name="O'Shaughnessy A."/>
            <person name="Dike S."/>
            <person name="Dedhia N."/>
            <person name="Preston R."/>
            <person name="Balija V."/>
            <person name="McCombie W.R."/>
            <person name="Chow T."/>
            <person name="Chen H."/>
            <person name="Chung M."/>
            <person name="Chen C."/>
            <person name="Shaw J."/>
            <person name="Wu H."/>
            <person name="Hsiao K."/>
            <person name="Chao Y."/>
            <person name="Chu M."/>
            <person name="Cheng C."/>
            <person name="Hour A."/>
            <person name="Lee P."/>
            <person name="Lin S."/>
            <person name="Lin Y."/>
            <person name="Liou J."/>
            <person name="Liu S."/>
            <person name="Hsing Y."/>
            <person name="Raghuvanshi S."/>
            <person name="Mohanty A."/>
            <person name="Bharti A.K."/>
            <person name="Gaur A."/>
            <person name="Gupta V."/>
            <person name="Kumar D."/>
            <person name="Ravi V."/>
            <person name="Vij S."/>
            <person name="Kapur A."/>
            <person name="Khurana P."/>
            <person name="Khurana P."/>
            <person name="Khurana J.P."/>
            <person name="Tyagi A.K."/>
            <person name="Gaikwad K."/>
            <person name="Singh A."/>
            <person name="Dalal V."/>
            <person name="Srivastava S."/>
            <person name="Dixit A."/>
            <person name="Pal A.K."/>
            <person name="Ghazi I.A."/>
            <person name="Yadav M."/>
            <person name="Pandit A."/>
            <person name="Bhargava A."/>
            <person name="Sureshbabu K."/>
            <person name="Batra K."/>
            <person name="Sharma T.R."/>
            <person name="Mohapatra T."/>
            <person name="Singh N.K."/>
            <person name="Messing J."/>
            <person name="Nelson A.B."/>
            <person name="Fuks G."/>
            <person name="Kavchok S."/>
            <person name="Keizer G."/>
            <person name="Linton E."/>
            <person name="Llaca V."/>
            <person name="Song R."/>
            <person name="Tanyolac B."/>
            <person name="Young S."/>
            <person name="Ho-Il K."/>
            <person name="Hahn J.H."/>
            <person name="Sangsakoo G."/>
            <person name="Vanavichit A."/>
            <person name="de Mattos Luiz.A.T."/>
            <person name="Zimmer P.D."/>
            <person name="Malone G."/>
            <person name="Dellagostin O."/>
            <person name="de Oliveira A.C."/>
            <person name="Bevan M."/>
            <person name="Bancroft I."/>
            <person name="Minx P."/>
            <person name="Cordum H."/>
            <person name="Wilson R."/>
            <person name="Cheng Z."/>
            <person name="Jin W."/>
            <person name="Jiang J."/>
            <person name="Leong S.A."/>
            <person name="Iwama H."/>
            <person name="Gojobori T."/>
            <person name="Itoh T."/>
            <person name="Niimura Y."/>
            <person name="Fujii Y."/>
            <person name="Habara T."/>
            <person name="Sakai H."/>
            <person name="Sato Y."/>
            <person name="Wilson G."/>
            <person name="Kumar K."/>
            <person name="McCouch S."/>
            <person name="Juretic N."/>
            <person name="Hoen D."/>
            <person name="Wright S."/>
            <person name="Bruskiewich R."/>
            <person name="Bureau T."/>
            <person name="Miyao A."/>
            <person name="Hirochika H."/>
            <person name="Nishikawa T."/>
            <person name="Kadowaki K."/>
            <person name="Sugiura M."/>
            <person name="Burr B."/>
            <person name="Sasaki T."/>
        </authorList>
    </citation>
    <scope>NUCLEOTIDE SEQUENCE [LARGE SCALE GENOMIC DNA]</scope>
    <source>
        <strain evidence="3">cv. Nipponbare</strain>
    </source>
</reference>
<gene>
    <name evidence="2" type="ordered locus">Os07g0629500</name>
</gene>
<reference evidence="3" key="2">
    <citation type="journal article" date="2008" name="Nucleic Acids Res.">
        <title>The rice annotation project database (RAP-DB): 2008 update.</title>
        <authorList>
            <consortium name="The rice annotation project (RAP)"/>
        </authorList>
    </citation>
    <scope>GENOME REANNOTATION</scope>
    <source>
        <strain evidence="3">cv. Nipponbare</strain>
    </source>
</reference>
<dbReference type="Proteomes" id="UP000000763">
    <property type="component" value="Chromosome 7"/>
</dbReference>